<organism evidence="1 2">
    <name type="scientific">Insulibacter thermoxylanivorax</name>
    <dbReference type="NCBI Taxonomy" id="2749268"/>
    <lineage>
        <taxon>Bacteria</taxon>
        <taxon>Bacillati</taxon>
        <taxon>Bacillota</taxon>
        <taxon>Bacilli</taxon>
        <taxon>Bacillales</taxon>
        <taxon>Paenibacillaceae</taxon>
        <taxon>Insulibacter</taxon>
    </lineage>
</organism>
<evidence type="ECO:0008006" key="3">
    <source>
        <dbReference type="Google" id="ProtNLM"/>
    </source>
</evidence>
<accession>A0A916QDH5</accession>
<evidence type="ECO:0000313" key="1">
    <source>
        <dbReference type="EMBL" id="GFR38717.1"/>
    </source>
</evidence>
<dbReference type="Proteomes" id="UP000654993">
    <property type="component" value="Unassembled WGS sequence"/>
</dbReference>
<keyword evidence="2" id="KW-1185">Reference proteome</keyword>
<evidence type="ECO:0000313" key="2">
    <source>
        <dbReference type="Proteomes" id="UP000654993"/>
    </source>
</evidence>
<dbReference type="AlphaFoldDB" id="A0A916QDH5"/>
<dbReference type="EMBL" id="BMAQ01000023">
    <property type="protein sequence ID" value="GFR38717.1"/>
    <property type="molecule type" value="Genomic_DNA"/>
</dbReference>
<proteinExistence type="predicted"/>
<name>A0A916QDH5_9BACL</name>
<dbReference type="Pfam" id="PF08863">
    <property type="entry name" value="YolD"/>
    <property type="match status" value="1"/>
</dbReference>
<protein>
    <recommendedName>
        <fullName evidence="3">YolD-like protein</fullName>
    </recommendedName>
</protein>
<gene>
    <name evidence="1" type="ORF">PRECH8_20130</name>
</gene>
<dbReference type="InterPro" id="IPR014962">
    <property type="entry name" value="YolD"/>
</dbReference>
<reference evidence="1" key="1">
    <citation type="submission" date="2020-08" db="EMBL/GenBank/DDBJ databases">
        <authorList>
            <person name="Uke A."/>
            <person name="Chhe C."/>
            <person name="Baramee S."/>
            <person name="Kosugi A."/>
        </authorList>
    </citation>
    <scope>NUCLEOTIDE SEQUENCE</scope>
    <source>
        <strain evidence="1">DA-C8</strain>
    </source>
</reference>
<comment type="caution">
    <text evidence="1">The sequence shown here is derived from an EMBL/GenBank/DDBJ whole genome shotgun (WGS) entry which is preliminary data.</text>
</comment>
<sequence length="57" mass="6979">MNNKREIEIQVYGEFEDRRIRGYIVRSDEYHERLLIQKCTGDEWIKISDILYAVLME</sequence>
<reference evidence="1" key="2">
    <citation type="journal article" date="2021" name="Data Brief">
        <title>Draft genome sequence data of the facultative, thermophilic, xylanolytic bacterium Paenibacillus sp. strain DA-C8.</title>
        <authorList>
            <person name="Chhe C."/>
            <person name="Uke A."/>
            <person name="Baramee S."/>
            <person name="Ungkulpasvich U."/>
            <person name="Tachaapaikoon C."/>
            <person name="Pason P."/>
            <person name="Waeonukul R."/>
            <person name="Ratanakhanokchai K."/>
            <person name="Kosugi A."/>
        </authorList>
    </citation>
    <scope>NUCLEOTIDE SEQUENCE</scope>
    <source>
        <strain evidence="1">DA-C8</strain>
    </source>
</reference>